<dbReference type="Proteomes" id="UP000273143">
    <property type="component" value="Chromosome"/>
</dbReference>
<reference evidence="2" key="1">
    <citation type="submission" date="2018-06" db="EMBL/GenBank/DDBJ databases">
        <title>Complete genome of Pseudomonas insecticola strain QZS01.</title>
        <authorList>
            <person name="Wang J."/>
            <person name="Su Q."/>
        </authorList>
    </citation>
    <scope>NUCLEOTIDE SEQUENCE [LARGE SCALE GENOMIC DNA]</scope>
    <source>
        <strain evidence="2">QZS01</strain>
    </source>
</reference>
<dbReference type="EMBL" id="CP029822">
    <property type="protein sequence ID" value="AZS49669.1"/>
    <property type="molecule type" value="Genomic_DNA"/>
</dbReference>
<dbReference type="AlphaFoldDB" id="A0A3Q9JK61"/>
<gene>
    <name evidence="1" type="ORF">DM558_02230</name>
</gene>
<organism evidence="1 2">
    <name type="scientific">Entomomonas moraniae</name>
    <dbReference type="NCBI Taxonomy" id="2213226"/>
    <lineage>
        <taxon>Bacteria</taxon>
        <taxon>Pseudomonadati</taxon>
        <taxon>Pseudomonadota</taxon>
        <taxon>Gammaproteobacteria</taxon>
        <taxon>Pseudomonadales</taxon>
        <taxon>Pseudomonadaceae</taxon>
        <taxon>Entomomonas</taxon>
    </lineage>
</organism>
<protein>
    <recommendedName>
        <fullName evidence="3">Phage tail protein</fullName>
    </recommendedName>
</protein>
<dbReference type="KEGG" id="emo:DM558_02230"/>
<name>A0A3Q9JK61_9GAMM</name>
<dbReference type="RefSeq" id="WP_127161859.1">
    <property type="nucleotide sequence ID" value="NZ_CP029822.1"/>
</dbReference>
<accession>A0A3Q9JK61</accession>
<evidence type="ECO:0008006" key="3">
    <source>
        <dbReference type="Google" id="ProtNLM"/>
    </source>
</evidence>
<evidence type="ECO:0000313" key="2">
    <source>
        <dbReference type="Proteomes" id="UP000273143"/>
    </source>
</evidence>
<sequence>MAVTTFLNYKEYLAEGISTRFCIPFLLLDRADLNVMIDSQLVVSGYTITGLGNPSGEIIFDEPPKGILLLQRTISLLRETDYQENGDLLAETLNRDFDRLYLAMQGVSQNISQSLRVPDPEGVPILPLSNERANKLLSFDSLGQPELVEANSGSAMELAQQLKNCDSQNKGGGLIGYNDLLSYPTKTIGCAMSSLTKRFDEFEGNSVPLFAVFWWPSRESIPAGYVAADGQELSQGIFPDAFEAIKQAKVPVVSELDWKNNSVKRGAYVANSSDGMFRVPDYNGMYTDSIGALFLRGDNGSVSNGEIQKDAIRNITGTVSQASSYSPTGAFYAGTGAGYTAANYTSGTITEMDVSRVVPVANENRPVNICGCWVIKLFSSVINTASANIQQIVTENAKLATRLSVLEGAKATSRFTIIYPNEGTEENPANVINNKYYEMDNPFPGYHVICIAELLINGNWGDPGWIMIYATAGGSYGVKASMLNIDKIIVRTGSARITGTPTDTGAAHSNGTPIVTTAPCRVKIWRVV</sequence>
<evidence type="ECO:0000313" key="1">
    <source>
        <dbReference type="EMBL" id="AZS49669.1"/>
    </source>
</evidence>
<keyword evidence="2" id="KW-1185">Reference proteome</keyword>
<dbReference type="SUPFAM" id="SSF88874">
    <property type="entry name" value="Receptor-binding domain of short tail fibre protein gp12"/>
    <property type="match status" value="1"/>
</dbReference>
<proteinExistence type="predicted"/>